<keyword evidence="7" id="KW-1185">Reference proteome</keyword>
<evidence type="ECO:0000256" key="4">
    <source>
        <dbReference type="SAM" id="MobiDB-lite"/>
    </source>
</evidence>
<feature type="transmembrane region" description="Helical" evidence="5">
    <location>
        <begin position="1455"/>
        <end position="1474"/>
    </location>
</feature>
<feature type="transmembrane region" description="Helical" evidence="5">
    <location>
        <begin position="1335"/>
        <end position="1358"/>
    </location>
</feature>
<feature type="region of interest" description="Disordered" evidence="4">
    <location>
        <begin position="1179"/>
        <end position="1223"/>
    </location>
</feature>
<evidence type="ECO:0000256" key="3">
    <source>
        <dbReference type="PROSITE-ProRule" id="PRU00023"/>
    </source>
</evidence>
<keyword evidence="5" id="KW-1133">Transmembrane helix</keyword>
<proteinExistence type="predicted"/>
<dbReference type="PROSITE" id="PS50088">
    <property type="entry name" value="ANK_REPEAT"/>
    <property type="match status" value="2"/>
</dbReference>
<dbReference type="Pfam" id="PF12796">
    <property type="entry name" value="Ank_2"/>
    <property type="match status" value="2"/>
</dbReference>
<dbReference type="InterPro" id="IPR036770">
    <property type="entry name" value="Ankyrin_rpt-contain_sf"/>
</dbReference>
<feature type="compositionally biased region" description="Low complexity" evidence="4">
    <location>
        <begin position="818"/>
        <end position="828"/>
    </location>
</feature>
<evidence type="ECO:0000256" key="5">
    <source>
        <dbReference type="SAM" id="Phobius"/>
    </source>
</evidence>
<comment type="caution">
    <text evidence="6">The sequence shown here is derived from an EMBL/GenBank/DDBJ whole genome shotgun (WGS) entry which is preliminary data.</text>
</comment>
<feature type="repeat" description="ANK" evidence="3">
    <location>
        <begin position="484"/>
        <end position="516"/>
    </location>
</feature>
<dbReference type="InterPro" id="IPR002110">
    <property type="entry name" value="Ankyrin_rpt"/>
</dbReference>
<dbReference type="SUPFAM" id="SSF48403">
    <property type="entry name" value="Ankyrin repeat"/>
    <property type="match status" value="1"/>
</dbReference>
<dbReference type="PANTHER" id="PTHR24198:SF165">
    <property type="entry name" value="ANKYRIN REPEAT-CONTAINING PROTEIN-RELATED"/>
    <property type="match status" value="1"/>
</dbReference>
<dbReference type="SMART" id="SM00248">
    <property type="entry name" value="ANK"/>
    <property type="match status" value="5"/>
</dbReference>
<feature type="transmembrane region" description="Helical" evidence="5">
    <location>
        <begin position="1420"/>
        <end position="1443"/>
    </location>
</feature>
<accession>A0A9P9WWH8</accession>
<name>A0A9P9WWH8_9PEZI</name>
<sequence>MSTISKVKLERATTWLSKSLGRLAEVPDRSAEASNLLEEVSGIRSVLCEFTQLLVIEPDLRIEPALSGEITSRQLDQICISLDLLASMLQVPSNIDSLELWVSDFADTHRFLPPPEDHSTPDERDALERDFKVLRRIALRLNRHDFSKLIKSSWSEQADILKLVHSQIRGARLSLMIIIQHLITSRIRIWMQDYGSYSIESGLTPENLRSLTANGTSTPAAMMLPTATQEVDTGLQDRLSTILNNLSDQTLKAGDLNTRVSLSRSAVYRTSYLALANLIETGKEPNEEHECTSHIEGTPIFRSPAWLAPFIGRFVLRKLHKRGSSCAEHQYPSWMSHTGWRAIFSVEHHCGGASLKRGDECQVMESVRDGDIQATDIGAAGSFLISLASYALSFSRPEIARLLLHNVLLSESCLSWSARVYIERELMREFANEWSPSSLPSWLIDVGMETSSIPANRVLQAVLKREYSFFDHDVDTHLDILDGRGYSPLHLAVVLNDVKMVEILCHKGAAVQFPDTMMRKTPLHSICEMSTFDQRIGVLLYDHGAEIDFQDAMGRTPLHYAVIRCLPEAVKFLLSLGADPNIRDFARGDTVLNMIPSIVPTDDSHRGILKDLILAGADLNLADDSGSTPLMNAIKNPDTRIFIDLHQAGASCNNLDAEGKSVLHYAAIWASSELISYMTRACSVKVNPELADKRGKLPMDYMRMATSMERPWCCGAINRTEEDCALFNSFFSGIDTSDHRLYSCSKFDETVAHNESASFVSQSKADVSVFATTLPRWPLAEYATISEDPKQKVSGLESFDTSTSQTYHLTDIRQKPPSDLTSTSTSSEVEQEDQVSSAASDNVFTTAEGADISTAASSIVAALPPHSLQSALKGLATIISQHVETSKVLRLAAEDDTITFRRYNRALKLCFRRFALDFGAEARDHPNAVLFLQRYADVVATATVEMMSIPFASKETRKWSMKVNRSEYWEGFLEDEFIQNGQDLHKLTHGQQTFMFQDLEEHNLPRFGDLILQTKVMGSNALACLPRNIRDLIDPPFVLLASKLVDQALQQRIQQETGFDDYKVELLSIVAELAHSRPSHLGVETGGQNSWANSAKLGVERVTGESWNWWPLSRPDKPLRAGEAQIIWTCNCGDYRSANVPRRLAQNLKRVVENYFPNQSQPSGSELAGEVLQLAALPPVEESSTQARPSNSSPTGDPAQTNAHAAPPEHIQSNQSEGKYGEEDKTRPRYIFLMVNSGRFHLGQLQANKFDTGTFAKELRAEYKKLRGFWRQWLSISTFSHCDFVKFEKFCPSQYAHRGTGLPDRDPHAKDYYYHPRPPQCSNPPISPEEFRHIFYFYARSGIVLEAGTQIMPLAAVAQGPSYRLRIFWGKLPALFAKLRDGKLPSDTVPKIPQRFRYFEEQHTNREELWGLYAREERSALMVLIYVLVFLMPWFAFCFIYIFGLDGERPGLQDATTPLTISLTSVSLFLAWLLK</sequence>
<keyword evidence="1" id="KW-0677">Repeat</keyword>
<keyword evidence="2 3" id="KW-0040">ANK repeat</keyword>
<keyword evidence="5" id="KW-0812">Transmembrane</keyword>
<evidence type="ECO:0000256" key="1">
    <source>
        <dbReference type="ARBA" id="ARBA00022737"/>
    </source>
</evidence>
<organism evidence="6 7">
    <name type="scientific">Neoarthrinium moseri</name>
    <dbReference type="NCBI Taxonomy" id="1658444"/>
    <lineage>
        <taxon>Eukaryota</taxon>
        <taxon>Fungi</taxon>
        <taxon>Dikarya</taxon>
        <taxon>Ascomycota</taxon>
        <taxon>Pezizomycotina</taxon>
        <taxon>Sordariomycetes</taxon>
        <taxon>Xylariomycetidae</taxon>
        <taxon>Amphisphaeriales</taxon>
        <taxon>Apiosporaceae</taxon>
        <taxon>Neoarthrinium</taxon>
    </lineage>
</organism>
<feature type="repeat" description="ANK" evidence="3">
    <location>
        <begin position="553"/>
        <end position="585"/>
    </location>
</feature>
<dbReference type="EMBL" id="JAFIMR010000002">
    <property type="protein sequence ID" value="KAI1880578.1"/>
    <property type="molecule type" value="Genomic_DNA"/>
</dbReference>
<dbReference type="Gene3D" id="1.25.40.20">
    <property type="entry name" value="Ankyrin repeat-containing domain"/>
    <property type="match status" value="2"/>
</dbReference>
<gene>
    <name evidence="6" type="ORF">JX265_000818</name>
</gene>
<evidence type="ECO:0000313" key="6">
    <source>
        <dbReference type="EMBL" id="KAI1880578.1"/>
    </source>
</evidence>
<reference evidence="6" key="1">
    <citation type="submission" date="2021-03" db="EMBL/GenBank/DDBJ databases">
        <title>Revisited historic fungal species revealed as producer of novel bioactive compounds through whole genome sequencing and comparative genomics.</title>
        <authorList>
            <person name="Vignolle G.A."/>
            <person name="Hochenegger N."/>
            <person name="Mach R.L."/>
            <person name="Mach-Aigner A.R."/>
            <person name="Javad Rahimi M."/>
            <person name="Salim K.A."/>
            <person name="Chan C.M."/>
            <person name="Lim L.B.L."/>
            <person name="Cai F."/>
            <person name="Druzhinina I.S."/>
            <person name="U'Ren J.M."/>
            <person name="Derntl C."/>
        </authorList>
    </citation>
    <scope>NUCLEOTIDE SEQUENCE</scope>
    <source>
        <strain evidence="6">TUCIM 5799</strain>
    </source>
</reference>
<keyword evidence="5" id="KW-0472">Membrane</keyword>
<evidence type="ECO:0000313" key="7">
    <source>
        <dbReference type="Proteomes" id="UP000829685"/>
    </source>
</evidence>
<dbReference type="Proteomes" id="UP000829685">
    <property type="component" value="Unassembled WGS sequence"/>
</dbReference>
<feature type="region of interest" description="Disordered" evidence="4">
    <location>
        <begin position="807"/>
        <end position="840"/>
    </location>
</feature>
<evidence type="ECO:0000256" key="2">
    <source>
        <dbReference type="ARBA" id="ARBA00023043"/>
    </source>
</evidence>
<feature type="compositionally biased region" description="Polar residues" evidence="4">
    <location>
        <begin position="1182"/>
        <end position="1203"/>
    </location>
</feature>
<dbReference type="PROSITE" id="PS50297">
    <property type="entry name" value="ANK_REP_REGION"/>
    <property type="match status" value="2"/>
</dbReference>
<dbReference type="PANTHER" id="PTHR24198">
    <property type="entry name" value="ANKYRIN REPEAT AND PROTEIN KINASE DOMAIN-CONTAINING PROTEIN"/>
    <property type="match status" value="1"/>
</dbReference>
<protein>
    <submittedName>
        <fullName evidence="6">Uncharacterized protein</fullName>
    </submittedName>
</protein>